<proteinExistence type="predicted"/>
<dbReference type="InterPro" id="IPR007329">
    <property type="entry name" value="FMN-bd"/>
</dbReference>
<protein>
    <submittedName>
        <fullName evidence="3">FMN-binding protein</fullName>
    </submittedName>
</protein>
<name>A0ABR8YQL7_9CLOT</name>
<dbReference type="Pfam" id="PF04205">
    <property type="entry name" value="FMN_bind"/>
    <property type="match status" value="1"/>
</dbReference>
<dbReference type="RefSeq" id="WP_191739510.1">
    <property type="nucleotide sequence ID" value="NZ_JACSQB010000039.1"/>
</dbReference>
<feature type="signal peptide" evidence="1">
    <location>
        <begin position="1"/>
        <end position="27"/>
    </location>
</feature>
<evidence type="ECO:0000259" key="2">
    <source>
        <dbReference type="SMART" id="SM00900"/>
    </source>
</evidence>
<keyword evidence="1" id="KW-0732">Signal</keyword>
<evidence type="ECO:0000313" key="3">
    <source>
        <dbReference type="EMBL" id="MBD8046540.1"/>
    </source>
</evidence>
<gene>
    <name evidence="3" type="ORF">H9637_05695</name>
</gene>
<dbReference type="SMART" id="SM00900">
    <property type="entry name" value="FMN_bind"/>
    <property type="match status" value="1"/>
</dbReference>
<accession>A0ABR8YQL7</accession>
<feature type="chain" id="PRO_5045518869" evidence="1">
    <location>
        <begin position="28"/>
        <end position="153"/>
    </location>
</feature>
<reference evidence="3 4" key="1">
    <citation type="submission" date="2020-08" db="EMBL/GenBank/DDBJ databases">
        <title>A Genomic Blueprint of the Chicken Gut Microbiome.</title>
        <authorList>
            <person name="Gilroy R."/>
            <person name="Ravi A."/>
            <person name="Getino M."/>
            <person name="Pursley I."/>
            <person name="Horton D.L."/>
            <person name="Alikhan N.-F."/>
            <person name="Baker D."/>
            <person name="Gharbi K."/>
            <person name="Hall N."/>
            <person name="Watson M."/>
            <person name="Adriaenssens E.M."/>
            <person name="Foster-Nyarko E."/>
            <person name="Jarju S."/>
            <person name="Secka A."/>
            <person name="Antonio M."/>
            <person name="Oren A."/>
            <person name="Chaudhuri R."/>
            <person name="La Ragione R.M."/>
            <person name="Hildebrand F."/>
            <person name="Pallen M.J."/>
        </authorList>
    </citation>
    <scope>NUCLEOTIDE SEQUENCE [LARGE SCALE GENOMIC DNA]</scope>
    <source>
        <strain evidence="3 4">N37</strain>
    </source>
</reference>
<dbReference type="Gene3D" id="3.90.1010.20">
    <property type="match status" value="1"/>
</dbReference>
<organism evidence="3 4">
    <name type="scientific">Clostridium faecium</name>
    <dbReference type="NCBI Taxonomy" id="2762223"/>
    <lineage>
        <taxon>Bacteria</taxon>
        <taxon>Bacillati</taxon>
        <taxon>Bacillota</taxon>
        <taxon>Clostridia</taxon>
        <taxon>Eubacteriales</taxon>
        <taxon>Clostridiaceae</taxon>
        <taxon>Clostridium</taxon>
    </lineage>
</organism>
<evidence type="ECO:0000256" key="1">
    <source>
        <dbReference type="SAM" id="SignalP"/>
    </source>
</evidence>
<keyword evidence="4" id="KW-1185">Reference proteome</keyword>
<dbReference type="Proteomes" id="UP000627166">
    <property type="component" value="Unassembled WGS sequence"/>
</dbReference>
<dbReference type="PROSITE" id="PS51257">
    <property type="entry name" value="PROKAR_LIPOPROTEIN"/>
    <property type="match status" value="1"/>
</dbReference>
<evidence type="ECO:0000313" key="4">
    <source>
        <dbReference type="Proteomes" id="UP000627166"/>
    </source>
</evidence>
<sequence length="153" mass="16545">MNKKLVSVISAALLTSAMLVGCGSSSASKELKDGKYKAEYSELDDHGWKAFVEVTVADGKISESNADYVNEEGKLKSQDTEYEKSMKANSETWPSKFSADFNKALVEKGNPDDVDNITGATHSTEDFKTLAKEALKAAEKGKTDTVVVKPAKK</sequence>
<dbReference type="InterPro" id="IPR017058">
    <property type="entry name" value="Major_M_immunogen_Tpp15_prd"/>
</dbReference>
<dbReference type="EMBL" id="JACSQB010000039">
    <property type="protein sequence ID" value="MBD8046540.1"/>
    <property type="molecule type" value="Genomic_DNA"/>
</dbReference>
<comment type="caution">
    <text evidence="3">The sequence shown here is derived from an EMBL/GenBank/DDBJ whole genome shotgun (WGS) entry which is preliminary data.</text>
</comment>
<feature type="domain" description="FMN-binding" evidence="2">
    <location>
        <begin position="47"/>
        <end position="138"/>
    </location>
</feature>
<dbReference type="PIRSF" id="PIRSF036531">
    <property type="entry name" value="Tpp15_prd"/>
    <property type="match status" value="1"/>
</dbReference>